<reference evidence="3" key="1">
    <citation type="submission" date="2023-03" db="EMBL/GenBank/DDBJ databases">
        <title>Complete genome of Cladonia borealis.</title>
        <authorList>
            <person name="Park H."/>
        </authorList>
    </citation>
    <scope>NUCLEOTIDE SEQUENCE</scope>
    <source>
        <strain evidence="3">ANT050790</strain>
    </source>
</reference>
<evidence type="ECO:0000256" key="1">
    <source>
        <dbReference type="SAM" id="Coils"/>
    </source>
</evidence>
<gene>
    <name evidence="3" type="ORF">JMJ35_003943</name>
</gene>
<evidence type="ECO:0000313" key="4">
    <source>
        <dbReference type="Proteomes" id="UP001166286"/>
    </source>
</evidence>
<feature type="coiled-coil region" evidence="1">
    <location>
        <begin position="102"/>
        <end position="153"/>
    </location>
</feature>
<organism evidence="3 4">
    <name type="scientific">Cladonia borealis</name>
    <dbReference type="NCBI Taxonomy" id="184061"/>
    <lineage>
        <taxon>Eukaryota</taxon>
        <taxon>Fungi</taxon>
        <taxon>Dikarya</taxon>
        <taxon>Ascomycota</taxon>
        <taxon>Pezizomycotina</taxon>
        <taxon>Lecanoromycetes</taxon>
        <taxon>OSLEUM clade</taxon>
        <taxon>Lecanoromycetidae</taxon>
        <taxon>Lecanorales</taxon>
        <taxon>Lecanorineae</taxon>
        <taxon>Cladoniaceae</taxon>
        <taxon>Cladonia</taxon>
    </lineage>
</organism>
<name>A0AA39R4B5_9LECA</name>
<comment type="caution">
    <text evidence="3">The sequence shown here is derived from an EMBL/GenBank/DDBJ whole genome shotgun (WGS) entry which is preliminary data.</text>
</comment>
<accession>A0AA39R4B5</accession>
<keyword evidence="4" id="KW-1185">Reference proteome</keyword>
<sequence length="547" mass="61718">MPRHTSGVRSGSSKRSTSDQTREQELRPANGLDVNHSDSEEPQNPAAILASCNGPLQRLANIARYFEFSFSQDIAIVEGDFGPEMDRENEIQRLTGIVQTLTHARNEQLEDLQHEIEQLKASEEDCIREKESYQAMRTELEEQHTRKEAEREKDYKQKLQKSVKAKIAEIEAGSKEKTQELENKTASLSAKNGKLEQSLTAAEEKLKNKKIKHDRLEKSLEGEIEKLKVELRQVKSDFPVEGQSVQYYTENFQQLYKAIEDLSLKFFRKLPERAIVDPDTVREELSKLNPIFASTPIWGTEASEFLRLRAVQHIISTSLCEFIWHPFFPQDSHPVTQFLEAMSKSLSISGGRSESAWRVLTLRGINALAAAGMVSLQVDSTVNQILEILRPLTTLSQSGEIKHALVNLVKESIIVWKAAQNDAAKVVVEARPSPSDNNKWYAEDIQSTGEASPPPIKKIDLTRIKPFCIFPNIIQFTSPNKSVLLHRGSAVFPTSKVWIQGMLEQKEHDEELEKEMLAVRSKVNARRTSGLTSLNSPMGVKPSTGQH</sequence>
<proteinExistence type="predicted"/>
<feature type="compositionally biased region" description="Basic and acidic residues" evidence="2">
    <location>
        <begin position="16"/>
        <end position="26"/>
    </location>
</feature>
<evidence type="ECO:0000256" key="2">
    <source>
        <dbReference type="SAM" id="MobiDB-lite"/>
    </source>
</evidence>
<dbReference type="EMBL" id="JAFEKC020000007">
    <property type="protein sequence ID" value="KAK0513579.1"/>
    <property type="molecule type" value="Genomic_DNA"/>
</dbReference>
<dbReference type="AlphaFoldDB" id="A0AA39R4B5"/>
<keyword evidence="1" id="KW-0175">Coiled coil</keyword>
<feature type="region of interest" description="Disordered" evidence="2">
    <location>
        <begin position="1"/>
        <end position="45"/>
    </location>
</feature>
<feature type="region of interest" description="Disordered" evidence="2">
    <location>
        <begin position="528"/>
        <end position="547"/>
    </location>
</feature>
<dbReference type="Proteomes" id="UP001166286">
    <property type="component" value="Unassembled WGS sequence"/>
</dbReference>
<evidence type="ECO:0000313" key="3">
    <source>
        <dbReference type="EMBL" id="KAK0513579.1"/>
    </source>
</evidence>
<protein>
    <submittedName>
        <fullName evidence="3">Uncharacterized protein</fullName>
    </submittedName>
</protein>
<feature type="coiled-coil region" evidence="1">
    <location>
        <begin position="192"/>
        <end position="237"/>
    </location>
</feature>